<organism evidence="2 4">
    <name type="scientific">Rothia dentocariosa</name>
    <dbReference type="NCBI Taxonomy" id="2047"/>
    <lineage>
        <taxon>Bacteria</taxon>
        <taxon>Bacillati</taxon>
        <taxon>Actinomycetota</taxon>
        <taxon>Actinomycetes</taxon>
        <taxon>Micrococcales</taxon>
        <taxon>Micrococcaceae</taxon>
        <taxon>Rothia</taxon>
    </lineage>
</organism>
<dbReference type="Proteomes" id="UP000219947">
    <property type="component" value="Unassembled WGS sequence"/>
</dbReference>
<dbReference type="Proteomes" id="UP000216195">
    <property type="component" value="Unassembled WGS sequence"/>
</dbReference>
<dbReference type="EMBL" id="NCWU01000009">
    <property type="protein sequence ID" value="PAK85332.1"/>
    <property type="molecule type" value="Genomic_DNA"/>
</dbReference>
<evidence type="ECO:0000313" key="1">
    <source>
        <dbReference type="EMBL" id="PAK85332.1"/>
    </source>
</evidence>
<reference evidence="2" key="2">
    <citation type="submission" date="2017-10" db="EMBL/GenBank/DDBJ databases">
        <title>Kefir isolates.</title>
        <authorList>
            <person name="Kim Y."/>
            <person name="Blasche S."/>
        </authorList>
    </citation>
    <scope>NUCLEOTIDE SEQUENCE [LARGE SCALE GENOMIC DNA]</scope>
    <source>
        <strain evidence="2">OG2-2</strain>
    </source>
</reference>
<accession>A0A2A8D5M4</accession>
<evidence type="ECO:0000313" key="4">
    <source>
        <dbReference type="Proteomes" id="UP000219947"/>
    </source>
</evidence>
<comment type="caution">
    <text evidence="2">The sequence shown here is derived from an EMBL/GenBank/DDBJ whole genome shotgun (WGS) entry which is preliminary data.</text>
</comment>
<name>A0A2A8D5M4_9MICC</name>
<protein>
    <submittedName>
        <fullName evidence="2">Toxin PIN</fullName>
    </submittedName>
</protein>
<sequence>MSKTLRDWILMLAKESKYQLFTPYISWGILDEFGYRVRRNEPTLDDGVISTWRKQILKVTGQPLEGFPVGSVEGYPDQDDLHVHAAAQYCGMHILVTDDVKLLAYASTKESELTQNYETFSADDFLMHLTELSSLSLFAQVYVKHVKYALSRGYKDIDVCKALDRTKDRRGNIQRPLAPTFARFLRTNIINRPDVASAIDRFLTESADVPFPPSP</sequence>
<dbReference type="EMBL" id="PDEV01000003">
    <property type="protein sequence ID" value="PEN16107.1"/>
    <property type="molecule type" value="Genomic_DNA"/>
</dbReference>
<evidence type="ECO:0000313" key="3">
    <source>
        <dbReference type="Proteomes" id="UP000216195"/>
    </source>
</evidence>
<reference evidence="1 3" key="1">
    <citation type="submission" date="2017-04" db="EMBL/GenBank/DDBJ databases">
        <title>Kefir bacterial isolates.</title>
        <authorList>
            <person name="Kim Y."/>
            <person name="Blasche S."/>
            <person name="Patil K.R."/>
        </authorList>
    </citation>
    <scope>NUCLEOTIDE SEQUENCE [LARGE SCALE GENOMIC DNA]</scope>
    <source>
        <strain evidence="1 3">OG2-1</strain>
    </source>
</reference>
<keyword evidence="4" id="KW-1185">Reference proteome</keyword>
<dbReference type="AlphaFoldDB" id="A0A2A8D5M4"/>
<proteinExistence type="predicted"/>
<evidence type="ECO:0000313" key="2">
    <source>
        <dbReference type="EMBL" id="PEN16107.1"/>
    </source>
</evidence>
<gene>
    <name evidence="1" type="ORF">B8W87_07785</name>
    <name evidence="2" type="ORF">CRM92_08115</name>
</gene>